<dbReference type="EMBL" id="BSNK01000001">
    <property type="protein sequence ID" value="GLQ22333.1"/>
    <property type="molecule type" value="Genomic_DNA"/>
</dbReference>
<dbReference type="Gene3D" id="1.20.910.10">
    <property type="entry name" value="Heme oxygenase-like"/>
    <property type="match status" value="1"/>
</dbReference>
<evidence type="ECO:0000313" key="2">
    <source>
        <dbReference type="Proteomes" id="UP001161391"/>
    </source>
</evidence>
<keyword evidence="2" id="KW-1185">Reference proteome</keyword>
<dbReference type="CDD" id="cd19166">
    <property type="entry name" value="HemeO-bac"/>
    <property type="match status" value="1"/>
</dbReference>
<gene>
    <name evidence="1" type="ORF">GCM10007853_02070</name>
</gene>
<organism evidence="1 2">
    <name type="scientific">Algimonas ampicilliniresistens</name>
    <dbReference type="NCBI Taxonomy" id="1298735"/>
    <lineage>
        <taxon>Bacteria</taxon>
        <taxon>Pseudomonadati</taxon>
        <taxon>Pseudomonadota</taxon>
        <taxon>Alphaproteobacteria</taxon>
        <taxon>Maricaulales</taxon>
        <taxon>Robiginitomaculaceae</taxon>
        <taxon>Algimonas</taxon>
    </lineage>
</organism>
<dbReference type="RefSeq" id="WP_284386654.1">
    <property type="nucleotide sequence ID" value="NZ_BSNK01000001.1"/>
</dbReference>
<accession>A0ABQ5V4C7</accession>
<reference evidence="1" key="1">
    <citation type="journal article" date="2014" name="Int. J. Syst. Evol. Microbiol.">
        <title>Complete genome of a new Firmicutes species belonging to the dominant human colonic microbiota ('Ruminococcus bicirculans') reveals two chromosomes and a selective capacity to utilize plant glucans.</title>
        <authorList>
            <consortium name="NISC Comparative Sequencing Program"/>
            <person name="Wegmann U."/>
            <person name="Louis P."/>
            <person name="Goesmann A."/>
            <person name="Henrissat B."/>
            <person name="Duncan S.H."/>
            <person name="Flint H.J."/>
        </authorList>
    </citation>
    <scope>NUCLEOTIDE SEQUENCE</scope>
    <source>
        <strain evidence="1">NBRC 108219</strain>
    </source>
</reference>
<evidence type="ECO:0008006" key="3">
    <source>
        <dbReference type="Google" id="ProtNLM"/>
    </source>
</evidence>
<comment type="caution">
    <text evidence="1">The sequence shown here is derived from an EMBL/GenBank/DDBJ whole genome shotgun (WGS) entry which is preliminary data.</text>
</comment>
<sequence length="177" mass="19774">MNELRTKLRQGTAASHNRIDARLGALDLTTVEGLKRFLSAHFLVQSLYEPLLSEITPTLNFIAELKHDLAALGAKLPTWTSPPEQLAFNEIGYRYVMTGSQLGAKILHRAWKKSTDERVRAASQFLNANIKSRAWPSFLFELASIDAESNEVGSILICANQVFEVFDLAADELRIET</sequence>
<proteinExistence type="predicted"/>
<reference evidence="1" key="2">
    <citation type="submission" date="2023-01" db="EMBL/GenBank/DDBJ databases">
        <title>Draft genome sequence of Algimonas ampicilliniresistens strain NBRC 108219.</title>
        <authorList>
            <person name="Sun Q."/>
            <person name="Mori K."/>
        </authorList>
    </citation>
    <scope>NUCLEOTIDE SEQUENCE</scope>
    <source>
        <strain evidence="1">NBRC 108219</strain>
    </source>
</reference>
<dbReference type="Proteomes" id="UP001161391">
    <property type="component" value="Unassembled WGS sequence"/>
</dbReference>
<evidence type="ECO:0000313" key="1">
    <source>
        <dbReference type="EMBL" id="GLQ22333.1"/>
    </source>
</evidence>
<dbReference type="SUPFAM" id="SSF48613">
    <property type="entry name" value="Heme oxygenase-like"/>
    <property type="match status" value="1"/>
</dbReference>
<dbReference type="InterPro" id="IPR016084">
    <property type="entry name" value="Haem_Oase-like_multi-hlx"/>
</dbReference>
<protein>
    <recommendedName>
        <fullName evidence="3">Heme oxygenase</fullName>
    </recommendedName>
</protein>
<name>A0ABQ5V4C7_9PROT</name>